<reference evidence="2 3" key="1">
    <citation type="submission" date="2020-07" db="EMBL/GenBank/DDBJ databases">
        <title>Genomic Encyclopedia of Type Strains, Phase IV (KMG-IV): sequencing the most valuable type-strain genomes for metagenomic binning, comparative biology and taxonomic classification.</title>
        <authorList>
            <person name="Goeker M."/>
        </authorList>
    </citation>
    <scope>NUCLEOTIDE SEQUENCE [LARGE SCALE GENOMIC DNA]</scope>
    <source>
        <strain evidence="2 3">DSM 45533</strain>
    </source>
</reference>
<comment type="caution">
    <text evidence="2">The sequence shown here is derived from an EMBL/GenBank/DDBJ whole genome shotgun (WGS) entry which is preliminary data.</text>
</comment>
<dbReference type="InterPro" id="IPR029058">
    <property type="entry name" value="AB_hydrolase_fold"/>
</dbReference>
<dbReference type="RefSeq" id="WP_181616550.1">
    <property type="nucleotide sequence ID" value="NZ_BAABAM010000016.1"/>
</dbReference>
<dbReference type="Pfam" id="PF12697">
    <property type="entry name" value="Abhydrolase_6"/>
    <property type="match status" value="1"/>
</dbReference>
<dbReference type="EMBL" id="JACDUR010000014">
    <property type="protein sequence ID" value="MBA2897873.1"/>
    <property type="molecule type" value="Genomic_DNA"/>
</dbReference>
<dbReference type="Gene3D" id="3.40.50.1820">
    <property type="entry name" value="alpha/beta hydrolase"/>
    <property type="match status" value="1"/>
</dbReference>
<sequence>MTTFILIHGAWHGSWAWDRLAPFLRAAGSRVIAPDLTSPDDRGLHDDVQTVVSALDAVTDDDRVILVGHSYAGLVVRQAADLRPDAVDHIVLVDGWAGGDGQSMLSLAPGSFAAAVRAAAETLGDGRFIPAPPPELFGVGADDAAWLAVRLLPQPLRTFTDATRLSGAVDKIPGTAIHCRPETYPFDRFGREVGYRTIPLDGPHDVMLSHPERLAEVLLHVAAPEEERPAL</sequence>
<evidence type="ECO:0000313" key="2">
    <source>
        <dbReference type="EMBL" id="MBA2897873.1"/>
    </source>
</evidence>
<gene>
    <name evidence="2" type="ORF">HNR30_009279</name>
</gene>
<accession>A0A7W0CVF0</accession>
<dbReference type="GO" id="GO:0003824">
    <property type="term" value="F:catalytic activity"/>
    <property type="evidence" value="ECO:0007669"/>
    <property type="project" value="UniProtKB-ARBA"/>
</dbReference>
<proteinExistence type="predicted"/>
<dbReference type="InterPro" id="IPR052897">
    <property type="entry name" value="Sec-Metab_Biosynth_Hydrolase"/>
</dbReference>
<dbReference type="PANTHER" id="PTHR37017:SF11">
    <property type="entry name" value="ESTERASE_LIPASE_THIOESTERASE DOMAIN-CONTAINING PROTEIN"/>
    <property type="match status" value="1"/>
</dbReference>
<evidence type="ECO:0000313" key="3">
    <source>
        <dbReference type="Proteomes" id="UP000530928"/>
    </source>
</evidence>
<dbReference type="Proteomes" id="UP000530928">
    <property type="component" value="Unassembled WGS sequence"/>
</dbReference>
<keyword evidence="3" id="KW-1185">Reference proteome</keyword>
<protein>
    <submittedName>
        <fullName evidence="2">Pimeloyl-ACP methyl ester carboxylesterase</fullName>
    </submittedName>
</protein>
<dbReference type="AlphaFoldDB" id="A0A7W0CVF0"/>
<evidence type="ECO:0000259" key="1">
    <source>
        <dbReference type="Pfam" id="PF12697"/>
    </source>
</evidence>
<dbReference type="PANTHER" id="PTHR37017">
    <property type="entry name" value="AB HYDROLASE-1 DOMAIN-CONTAINING PROTEIN-RELATED"/>
    <property type="match status" value="1"/>
</dbReference>
<name>A0A7W0CVF0_9ACTN</name>
<feature type="domain" description="AB hydrolase-1" evidence="1">
    <location>
        <begin position="5"/>
        <end position="217"/>
    </location>
</feature>
<dbReference type="SUPFAM" id="SSF53474">
    <property type="entry name" value="alpha/beta-Hydrolases"/>
    <property type="match status" value="1"/>
</dbReference>
<dbReference type="InterPro" id="IPR000073">
    <property type="entry name" value="AB_hydrolase_1"/>
</dbReference>
<organism evidence="2 3">
    <name type="scientific">Nonomuraea soli</name>
    <dbReference type="NCBI Taxonomy" id="1032476"/>
    <lineage>
        <taxon>Bacteria</taxon>
        <taxon>Bacillati</taxon>
        <taxon>Actinomycetota</taxon>
        <taxon>Actinomycetes</taxon>
        <taxon>Streptosporangiales</taxon>
        <taxon>Streptosporangiaceae</taxon>
        <taxon>Nonomuraea</taxon>
    </lineage>
</organism>